<dbReference type="SUPFAM" id="SSF49785">
    <property type="entry name" value="Galactose-binding domain-like"/>
    <property type="match status" value="1"/>
</dbReference>
<evidence type="ECO:0000256" key="2">
    <source>
        <dbReference type="ARBA" id="ARBA00022801"/>
    </source>
</evidence>
<accession>A0A2N8PUI5</accession>
<dbReference type="Pfam" id="PF00703">
    <property type="entry name" value="Glyco_hydro_2"/>
    <property type="match status" value="1"/>
</dbReference>
<dbReference type="InterPro" id="IPR013783">
    <property type="entry name" value="Ig-like_fold"/>
</dbReference>
<comment type="caution">
    <text evidence="9">The sequence shown here is derived from an EMBL/GenBank/DDBJ whole genome shotgun (WGS) entry which is preliminary data.</text>
</comment>
<dbReference type="InterPro" id="IPR051913">
    <property type="entry name" value="GH2_Domain-Containing"/>
</dbReference>
<dbReference type="Gene3D" id="3.20.20.80">
    <property type="entry name" value="Glycosidases"/>
    <property type="match status" value="1"/>
</dbReference>
<feature type="domain" description="Glycoside hydrolase family 2 immunoglobulin-like beta-sandwich" evidence="4">
    <location>
        <begin position="224"/>
        <end position="315"/>
    </location>
</feature>
<dbReference type="InterPro" id="IPR006102">
    <property type="entry name" value="Ig-like_GH2"/>
</dbReference>
<dbReference type="EMBL" id="RYZS01000002">
    <property type="protein sequence ID" value="RVU92768.1"/>
    <property type="molecule type" value="Genomic_DNA"/>
</dbReference>
<comment type="similarity">
    <text evidence="1">Belongs to the glycosyl hydrolase 2 family.</text>
</comment>
<protein>
    <submittedName>
        <fullName evidence="9">Glycoside hydrolase family 2 protein</fullName>
    </submittedName>
</protein>
<dbReference type="GO" id="GO:0004553">
    <property type="term" value="F:hydrolase activity, hydrolyzing O-glycosyl compounds"/>
    <property type="evidence" value="ECO:0007669"/>
    <property type="project" value="InterPro"/>
</dbReference>
<dbReference type="Pfam" id="PF02836">
    <property type="entry name" value="Glyco_hydro_2_C"/>
    <property type="match status" value="1"/>
</dbReference>
<dbReference type="InterPro" id="IPR006101">
    <property type="entry name" value="Glyco_hydro_2"/>
</dbReference>
<evidence type="ECO:0000256" key="3">
    <source>
        <dbReference type="ARBA" id="ARBA00023295"/>
    </source>
</evidence>
<evidence type="ECO:0000256" key="1">
    <source>
        <dbReference type="ARBA" id="ARBA00007401"/>
    </source>
</evidence>
<evidence type="ECO:0000259" key="5">
    <source>
        <dbReference type="Pfam" id="PF02836"/>
    </source>
</evidence>
<dbReference type="InterPro" id="IPR036156">
    <property type="entry name" value="Beta-gal/glucu_dom_sf"/>
</dbReference>
<name>A0A2N8PUI5_ENTAV</name>
<dbReference type="InterPro" id="IPR032311">
    <property type="entry name" value="DUF4982"/>
</dbReference>
<dbReference type="InterPro" id="IPR040605">
    <property type="entry name" value="Glyco_hydro2_dom5"/>
</dbReference>
<dbReference type="PANTHER" id="PTHR42732:SF1">
    <property type="entry name" value="BETA-MANNOSIDASE"/>
    <property type="match status" value="1"/>
</dbReference>
<dbReference type="Gene3D" id="2.60.40.10">
    <property type="entry name" value="Immunoglobulins"/>
    <property type="match status" value="3"/>
</dbReference>
<evidence type="ECO:0000259" key="6">
    <source>
        <dbReference type="Pfam" id="PF02837"/>
    </source>
</evidence>
<proteinExistence type="inferred from homology"/>
<keyword evidence="2 9" id="KW-0378">Hydrolase</keyword>
<evidence type="ECO:0000259" key="8">
    <source>
        <dbReference type="Pfam" id="PF18565"/>
    </source>
</evidence>
<keyword evidence="3" id="KW-0326">Glycosidase</keyword>
<dbReference type="GO" id="GO:0005975">
    <property type="term" value="P:carbohydrate metabolic process"/>
    <property type="evidence" value="ECO:0007669"/>
    <property type="project" value="InterPro"/>
</dbReference>
<evidence type="ECO:0000259" key="4">
    <source>
        <dbReference type="Pfam" id="PF00703"/>
    </source>
</evidence>
<dbReference type="RefSeq" id="WP_102873321.1">
    <property type="nucleotide sequence ID" value="NZ_JAQCOW010000019.1"/>
</dbReference>
<dbReference type="InterPro" id="IPR006104">
    <property type="entry name" value="Glyco_hydro_2_N"/>
</dbReference>
<dbReference type="InterPro" id="IPR006103">
    <property type="entry name" value="Glyco_hydro_2_cat"/>
</dbReference>
<dbReference type="InterPro" id="IPR008979">
    <property type="entry name" value="Galactose-bd-like_sf"/>
</dbReference>
<dbReference type="InterPro" id="IPR017853">
    <property type="entry name" value="GH"/>
</dbReference>
<dbReference type="AlphaFoldDB" id="A0A2N8PUI5"/>
<dbReference type="PRINTS" id="PR00132">
    <property type="entry name" value="GLHYDRLASE2"/>
</dbReference>
<dbReference type="PANTHER" id="PTHR42732">
    <property type="entry name" value="BETA-GALACTOSIDASE"/>
    <property type="match status" value="1"/>
</dbReference>
<feature type="domain" description="Glycosyl hydrolases family 2 sugar binding" evidence="6">
    <location>
        <begin position="77"/>
        <end position="209"/>
    </location>
</feature>
<dbReference type="Pfam" id="PF18565">
    <property type="entry name" value="Glyco_hydro2_C5"/>
    <property type="match status" value="1"/>
</dbReference>
<evidence type="ECO:0000313" key="10">
    <source>
        <dbReference type="Proteomes" id="UP000288388"/>
    </source>
</evidence>
<gene>
    <name evidence="9" type="ORF">EK398_19990</name>
</gene>
<feature type="domain" description="Glycoside hydrolase family 2 catalytic" evidence="5">
    <location>
        <begin position="322"/>
        <end position="434"/>
    </location>
</feature>
<feature type="domain" description="DUF4982" evidence="7">
    <location>
        <begin position="643"/>
        <end position="694"/>
    </location>
</feature>
<dbReference type="Pfam" id="PF16355">
    <property type="entry name" value="DUF4982"/>
    <property type="match status" value="1"/>
</dbReference>
<organism evidence="9 10">
    <name type="scientific">Enterococcus avium</name>
    <name type="common">Streptococcus avium</name>
    <dbReference type="NCBI Taxonomy" id="33945"/>
    <lineage>
        <taxon>Bacteria</taxon>
        <taxon>Bacillati</taxon>
        <taxon>Bacillota</taxon>
        <taxon>Bacilli</taxon>
        <taxon>Lactobacillales</taxon>
        <taxon>Enterococcaceae</taxon>
        <taxon>Enterococcus</taxon>
    </lineage>
</organism>
<dbReference type="Proteomes" id="UP000288388">
    <property type="component" value="Unassembled WGS sequence"/>
</dbReference>
<dbReference type="SUPFAM" id="SSF51445">
    <property type="entry name" value="(Trans)glycosidases"/>
    <property type="match status" value="1"/>
</dbReference>
<evidence type="ECO:0000313" key="9">
    <source>
        <dbReference type="EMBL" id="RVU92768.1"/>
    </source>
</evidence>
<dbReference type="Gene3D" id="2.60.120.260">
    <property type="entry name" value="Galactose-binding domain-like"/>
    <property type="match status" value="1"/>
</dbReference>
<reference evidence="9 10" key="1">
    <citation type="submission" date="2018-12" db="EMBL/GenBank/DDBJ databases">
        <title>A novel vanA-carrying plasmid in a clinical isolate of Enterococcus avium.</title>
        <authorList>
            <person name="Bernasconi O.J."/>
            <person name="Luzzaro F."/>
            <person name="Endimiani A."/>
        </authorList>
    </citation>
    <scope>NUCLEOTIDE SEQUENCE [LARGE SCALE GENOMIC DNA]</scope>
    <source>
        <strain evidence="9 10">LC0559/18</strain>
    </source>
</reference>
<dbReference type="Pfam" id="PF02837">
    <property type="entry name" value="Glyco_hydro_2_N"/>
    <property type="match status" value="1"/>
</dbReference>
<evidence type="ECO:0000259" key="7">
    <source>
        <dbReference type="Pfam" id="PF16355"/>
    </source>
</evidence>
<sequence length="797" mass="89697">MREKKKINQQWLFHYGEIGMPKKTAKKAHALGGLTAPLKEEKGESVAYGAGGEHFLKLIAQGDEIQGLKNLAGTDLDSGIDQNWQTITIPHDWKISQSYKQAPELLMSGSKEDGVGYYRKTFSLNDELMNQKRVILHFDGVMRSADVWLNGAYLGQNTSGYTSFSYDISEVARYGNEGVNVLLVRVDTTTGAEGWWYEGAGIYRDVWLEFVPLIAFDRENAYVYTQELQETQAVMGAEVCIENYSQKIVEVSPVIRINEQLITLGKQTLQPFEKRVLKETFIFSTPIPWSPENPHLYESVFQMETDECRKSFGIRTFAYDSQGFYLNGNLYELRGVCEHQDFAGVGVALNQDIVDYKIKTMKEMGVNAWRSAHHFASEELMEACDRFGILLMNENRLLESTPWRIADLEKMVRKSRMHASIAFWSVANEEVIGNTNLGSRIAYKLVRCIKQNNYECLVVSAELLNPDGIVNESYLANYDVLGVNYPEADAMGPGAIKIKEQYPELAIMSTESASYFSTRGIYKDNEENCQCSNLGSLFSMILPGKRQPGDPGAGGTATPEKVLNYLTKHQYMGGVFLWTAFDYYGEPSPFGWPAISSQFGIADLCGFPKDYYYYYQANWKKEPVLHILPHWNEEGLEINTDRMIAVRVFSNADEVEIFVNGISFGKKIIIGCIANWEIPYQAGELKAVAYDGNQLITEAKHQTSSTIHAIRSKRIFEGKEYSLFALEAVDDHQRFVPTANNQVTISVENGEIVGLANGNPTNQAAYSLDHVRLFQGKALAIVRTSEASVQIKGIIQK</sequence>
<feature type="domain" description="Glycoside hydrolase family 2" evidence="8">
    <location>
        <begin position="717"/>
        <end position="788"/>
    </location>
</feature>
<dbReference type="SUPFAM" id="SSF49303">
    <property type="entry name" value="beta-Galactosidase/glucuronidase domain"/>
    <property type="match status" value="1"/>
</dbReference>